<dbReference type="EMBL" id="JACJIM010000016">
    <property type="protein sequence ID" value="MBA9066262.1"/>
    <property type="molecule type" value="Genomic_DNA"/>
</dbReference>
<sequence length="740" mass="81329">MGLQMPDATGWPGPLGPCQISVFDEYFDNYAPGHLAFHQADGRRIAFERPFNFLAAKNTGSPHLELTAPWLKQLRLKDRRLLKHFRQYPDGFYRLERIEDLSGNALRLTRDPAGVLLRVERSDGLALAFDNDAAGRRTGITLIGLGGASLRLAAYGYDGNGRMAHADCAFGMSVQYEWQPDRPLLARWHNRTRRSETVFSYDEAGRVVHTETTGLWNGDRFLYDAQARRTTYLPGGDEAKAQVFAYDAHDNVTAETDALGATTCHSFDRYGFRTATTDAAGYTARTRYDIFGNVKSHIDAEGRETLYGWGPEGQLDIVVDGAGNVRRNEYDAQANLAAETNAEGHRTVYERDAHGRIVLTRFPDGTEERRAYDAGGWLASVTDARGGVTRFGYDAFGRLVETTDPLGRTTRLAYAAGPGGFATPTGLTRPDGTTVARAFDPEGALASVTDGEGRTWRYHHGAFDVLEAIEDPNGGTLTLGYDGEGRLTQVTNALGRRYALERDAAGRVVAEVDFDGRVTRYTRDVVGRVSETVRPDGARLVYGYDRTGLVTGIQVFGPDGRRQDQVAYGYDRRGLLVEARNEATRVEYIRDRDGRIVEEDVGGRRVQSRYDACGRRVARRIFSGIDQPHAIRLGEHVTRHAYDPLGALAALVVAEHAPLAFTQDGLGREVRRESTAGFVLDSAWDAGGRLSAQRGGRAIRGLAGAVAAQRAGLAADAARPIERSYAWDRADAPTAIVERL</sequence>
<dbReference type="InterPro" id="IPR050708">
    <property type="entry name" value="T6SS_VgrG/RHS"/>
</dbReference>
<dbReference type="PANTHER" id="PTHR32305:SF15">
    <property type="entry name" value="PROTEIN RHSA-RELATED"/>
    <property type="match status" value="1"/>
</dbReference>
<evidence type="ECO:0000313" key="1">
    <source>
        <dbReference type="EMBL" id="MBA9066262.1"/>
    </source>
</evidence>
<comment type="caution">
    <text evidence="1">The sequence shown here is derived from an EMBL/GenBank/DDBJ whole genome shotgun (WGS) entry which is preliminary data.</text>
</comment>
<evidence type="ECO:0000313" key="2">
    <source>
        <dbReference type="Proteomes" id="UP000565455"/>
    </source>
</evidence>
<dbReference type="InterPro" id="IPR006530">
    <property type="entry name" value="YD"/>
</dbReference>
<dbReference type="Proteomes" id="UP000565455">
    <property type="component" value="Unassembled WGS sequence"/>
</dbReference>
<dbReference type="InterPro" id="IPR031325">
    <property type="entry name" value="RHS_repeat"/>
</dbReference>
<name>A0ABR6DJJ4_9HYPH</name>
<dbReference type="Pfam" id="PF05593">
    <property type="entry name" value="RHS_repeat"/>
    <property type="match status" value="4"/>
</dbReference>
<dbReference type="NCBIfam" id="TIGR01643">
    <property type="entry name" value="YD_repeat_2x"/>
    <property type="match status" value="4"/>
</dbReference>
<dbReference type="PANTHER" id="PTHR32305">
    <property type="match status" value="1"/>
</dbReference>
<gene>
    <name evidence="1" type="ORF">GGQ91_005690</name>
</gene>
<feature type="non-terminal residue" evidence="1">
    <location>
        <position position="740"/>
    </location>
</feature>
<organism evidence="1 2">
    <name type="scientific">Methylobacterium fujisawaense</name>
    <dbReference type="NCBI Taxonomy" id="107400"/>
    <lineage>
        <taxon>Bacteria</taxon>
        <taxon>Pseudomonadati</taxon>
        <taxon>Pseudomonadota</taxon>
        <taxon>Alphaproteobacteria</taxon>
        <taxon>Hyphomicrobiales</taxon>
        <taxon>Methylobacteriaceae</taxon>
        <taxon>Methylobacterium</taxon>
    </lineage>
</organism>
<protein>
    <submittedName>
        <fullName evidence="1">YD repeat-containing protein</fullName>
    </submittedName>
</protein>
<dbReference type="Gene3D" id="2.180.10.10">
    <property type="entry name" value="RHS repeat-associated core"/>
    <property type="match status" value="3"/>
</dbReference>
<reference evidence="1 2" key="1">
    <citation type="submission" date="2020-08" db="EMBL/GenBank/DDBJ databases">
        <title>Genomic Encyclopedia of Type Strains, Phase IV (KMG-IV): sequencing the most valuable type-strain genomes for metagenomic binning, comparative biology and taxonomic classification.</title>
        <authorList>
            <person name="Goeker M."/>
        </authorList>
    </citation>
    <scope>NUCLEOTIDE SEQUENCE [LARGE SCALE GENOMIC DNA]</scope>
    <source>
        <strain evidence="1 2">DSM 5686</strain>
    </source>
</reference>
<accession>A0ABR6DJJ4</accession>
<proteinExistence type="predicted"/>
<keyword evidence="2" id="KW-1185">Reference proteome</keyword>